<evidence type="ECO:0000256" key="10">
    <source>
        <dbReference type="SAM" id="Coils"/>
    </source>
</evidence>
<keyword evidence="3" id="KW-0540">Nuclease</keyword>
<comment type="similarity">
    <text evidence="2">In the central section; belongs to the CRISPR-associated helicase Cas3 family.</text>
</comment>
<evidence type="ECO:0000256" key="9">
    <source>
        <dbReference type="ARBA" id="ARBA00023118"/>
    </source>
</evidence>
<dbReference type="GO" id="GO:0004386">
    <property type="term" value="F:helicase activity"/>
    <property type="evidence" value="ECO:0007669"/>
    <property type="project" value="UniProtKB-KW"/>
</dbReference>
<dbReference type="InterPro" id="IPR038257">
    <property type="entry name" value="CRISPR-assoc_Cas3_HD_sf"/>
</dbReference>
<evidence type="ECO:0000256" key="1">
    <source>
        <dbReference type="ARBA" id="ARBA00006847"/>
    </source>
</evidence>
<accession>A0A2A6REV4</accession>
<evidence type="ECO:0000256" key="6">
    <source>
        <dbReference type="ARBA" id="ARBA00022801"/>
    </source>
</evidence>
<dbReference type="Pfam" id="PF18019">
    <property type="entry name" value="Cas3_HD"/>
    <property type="match status" value="1"/>
</dbReference>
<dbReference type="NCBIfam" id="TIGR01596">
    <property type="entry name" value="cas3_HD"/>
    <property type="match status" value="1"/>
</dbReference>
<dbReference type="PROSITE" id="PS51643">
    <property type="entry name" value="HD_CAS3"/>
    <property type="match status" value="1"/>
</dbReference>
<comment type="similarity">
    <text evidence="1">In the N-terminal section; belongs to the CRISPR-associated nuclease Cas3-HD family.</text>
</comment>
<dbReference type="InterPro" id="IPR006474">
    <property type="entry name" value="Helicase_Cas3_CRISPR-ass_core"/>
</dbReference>
<dbReference type="InterPro" id="IPR006483">
    <property type="entry name" value="CRISPR-assoc_Cas3_HD"/>
</dbReference>
<comment type="caution">
    <text evidence="12">The sequence shown here is derived from an EMBL/GenBank/DDBJ whole genome shotgun (WGS) entry which is preliminary data.</text>
</comment>
<dbReference type="SUPFAM" id="SSF52540">
    <property type="entry name" value="P-loop containing nucleoside triphosphate hydrolases"/>
    <property type="match status" value="1"/>
</dbReference>
<keyword evidence="6" id="KW-0378">Hydrolase</keyword>
<keyword evidence="7" id="KW-0347">Helicase</keyword>
<feature type="domain" description="HD Cas3-type" evidence="11">
    <location>
        <begin position="20"/>
        <end position="219"/>
    </location>
</feature>
<dbReference type="Gene3D" id="1.10.3210.30">
    <property type="match status" value="1"/>
</dbReference>
<keyword evidence="4" id="KW-0479">Metal-binding</keyword>
<dbReference type="GO" id="GO:0046872">
    <property type="term" value="F:metal ion binding"/>
    <property type="evidence" value="ECO:0007669"/>
    <property type="project" value="UniProtKB-KW"/>
</dbReference>
<dbReference type="CDD" id="cd09641">
    <property type="entry name" value="Cas3''_I"/>
    <property type="match status" value="1"/>
</dbReference>
<evidence type="ECO:0000313" key="12">
    <source>
        <dbReference type="EMBL" id="PDW01463.1"/>
    </source>
</evidence>
<dbReference type="RefSeq" id="WP_097645680.1">
    <property type="nucleotide sequence ID" value="NZ_NQWI01000138.1"/>
</dbReference>
<keyword evidence="10" id="KW-0175">Coiled coil</keyword>
<dbReference type="Gene3D" id="3.40.50.300">
    <property type="entry name" value="P-loop containing nucleotide triphosphate hydrolases"/>
    <property type="match status" value="1"/>
</dbReference>
<sequence>MTLDPLLIQFWGKTPKRDAPVSDFHPAIFHMLDVALVAEALLRAGAPRLRWALLHAWRGCDPAALVAWLPFLIATHDLGKVAAGFQAQVEPQCERLQQLGVRFKRRKTQIYHAEVSALWLHEQLAAHEPGVSRQLVWALRDAMGGHHGRFAQAEMADIRKRLRASEQGESRWATWREASYRLLRDLLAPAGGLAAMGSPAEVRVATVALTGFIVWCDWMGSNEYDFPATPGLAAADYVALARERAQHALDRHHLRAVRPVVDYQGFATLFPGQGPPRPLQALFDQWNAGDLASPSLTLIEAPTGEGKTEAALALARQVAAVRGVDEIFFALPTMATSNQMFGRLRLTLRMMPARDTVAAEAAYLLDLVREGGAVARLCNRVDDAQALYAALKERLPEQSQRMLLHARFPLAARKRGEAWIEANVGKQTKRTAEQPLIVVGTQVLEQSLDYDVDVMVSDMAPIDLLLQRAGRLHRHLRDGKRPQRHREPVLEVVAPLDGDGLPDWQRWAPIYQPYILWRSWAALAARATDGRCPILLPQDYRPLIEAVYGAGPAPDARFADQIAATHAAYLKATKEQEAQARRPLTPEAISSDAITVDGGIACIEEEAGQAALWQLAKTRLGDRVTLVPVYACDDRLALDAAGTLPLSLDSPTDLEGQKEILNHAVPVSDWRLIAAYQAERRPRALHWPWPDLPQTLRGVHPLRLDPTSHAATINGCMVRLDRDLGLVITKAEGQFGPTFEEEL</sequence>
<keyword evidence="13" id="KW-1185">Reference proteome</keyword>
<dbReference type="Proteomes" id="UP000220527">
    <property type="component" value="Unassembled WGS sequence"/>
</dbReference>
<protein>
    <recommendedName>
        <fullName evidence="11">HD Cas3-type domain-containing protein</fullName>
    </recommendedName>
</protein>
<dbReference type="GO" id="GO:0016787">
    <property type="term" value="F:hydrolase activity"/>
    <property type="evidence" value="ECO:0007669"/>
    <property type="project" value="UniProtKB-KW"/>
</dbReference>
<evidence type="ECO:0000256" key="2">
    <source>
        <dbReference type="ARBA" id="ARBA00009046"/>
    </source>
</evidence>
<keyword evidence="8" id="KW-0067">ATP-binding</keyword>
<dbReference type="GO" id="GO:0051607">
    <property type="term" value="P:defense response to virus"/>
    <property type="evidence" value="ECO:0007669"/>
    <property type="project" value="UniProtKB-KW"/>
</dbReference>
<evidence type="ECO:0000256" key="5">
    <source>
        <dbReference type="ARBA" id="ARBA00022741"/>
    </source>
</evidence>
<evidence type="ECO:0000259" key="11">
    <source>
        <dbReference type="PROSITE" id="PS51643"/>
    </source>
</evidence>
<keyword evidence="9" id="KW-0051">Antiviral defense</keyword>
<reference evidence="13" key="1">
    <citation type="submission" date="2017-08" db="EMBL/GenBank/DDBJ databases">
        <authorList>
            <person name="Grouzdev D.S."/>
            <person name="Gaisin V.A."/>
            <person name="Rysina M.S."/>
            <person name="Gorlenko V.M."/>
        </authorList>
    </citation>
    <scope>NUCLEOTIDE SEQUENCE [LARGE SCALE GENOMIC DNA]</scope>
    <source>
        <strain evidence="13">Kir15-3F</strain>
    </source>
</reference>
<evidence type="ECO:0000256" key="8">
    <source>
        <dbReference type="ARBA" id="ARBA00022840"/>
    </source>
</evidence>
<dbReference type="NCBIfam" id="TIGR01587">
    <property type="entry name" value="cas3_core"/>
    <property type="match status" value="1"/>
</dbReference>
<dbReference type="EMBL" id="NQWI01000138">
    <property type="protein sequence ID" value="PDW01463.1"/>
    <property type="molecule type" value="Genomic_DNA"/>
</dbReference>
<name>A0A2A6REV4_9CHLR</name>
<keyword evidence="5" id="KW-0547">Nucleotide-binding</keyword>
<evidence type="ECO:0000256" key="7">
    <source>
        <dbReference type="ARBA" id="ARBA00022806"/>
    </source>
</evidence>
<dbReference type="InterPro" id="IPR027417">
    <property type="entry name" value="P-loop_NTPase"/>
</dbReference>
<evidence type="ECO:0000256" key="3">
    <source>
        <dbReference type="ARBA" id="ARBA00022722"/>
    </source>
</evidence>
<dbReference type="Pfam" id="PF22590">
    <property type="entry name" value="Cas3-like_C_2"/>
    <property type="match status" value="1"/>
</dbReference>
<evidence type="ECO:0000313" key="13">
    <source>
        <dbReference type="Proteomes" id="UP000220527"/>
    </source>
</evidence>
<gene>
    <name evidence="12" type="ORF">CJ255_19055</name>
</gene>
<dbReference type="InterPro" id="IPR054712">
    <property type="entry name" value="Cas3-like_dom"/>
</dbReference>
<dbReference type="AlphaFoldDB" id="A0A2A6REV4"/>
<dbReference type="GO" id="GO:0005524">
    <property type="term" value="F:ATP binding"/>
    <property type="evidence" value="ECO:0007669"/>
    <property type="project" value="UniProtKB-KW"/>
</dbReference>
<feature type="coiled-coil region" evidence="10">
    <location>
        <begin position="374"/>
        <end position="401"/>
    </location>
</feature>
<dbReference type="GO" id="GO:0004518">
    <property type="term" value="F:nuclease activity"/>
    <property type="evidence" value="ECO:0007669"/>
    <property type="project" value="UniProtKB-KW"/>
</dbReference>
<proteinExistence type="inferred from homology"/>
<organism evidence="12 13">
    <name type="scientific">Candidatus Viridilinea mediisalina</name>
    <dbReference type="NCBI Taxonomy" id="2024553"/>
    <lineage>
        <taxon>Bacteria</taxon>
        <taxon>Bacillati</taxon>
        <taxon>Chloroflexota</taxon>
        <taxon>Chloroflexia</taxon>
        <taxon>Chloroflexales</taxon>
        <taxon>Chloroflexineae</taxon>
        <taxon>Oscillochloridaceae</taxon>
        <taxon>Candidatus Viridilinea</taxon>
    </lineage>
</organism>
<evidence type="ECO:0000256" key="4">
    <source>
        <dbReference type="ARBA" id="ARBA00022723"/>
    </source>
</evidence>
<dbReference type="OrthoDB" id="9810236at2"/>